<dbReference type="OrthoDB" id="9804637at2"/>
<name>A0A109BJW6_HYPSL</name>
<keyword evidence="3" id="KW-1185">Reference proteome</keyword>
<evidence type="ECO:0008006" key="4">
    <source>
        <dbReference type="Google" id="ProtNLM"/>
    </source>
</evidence>
<comment type="caution">
    <text evidence="2">The sequence shown here is derived from an EMBL/GenBank/DDBJ whole genome shotgun (WGS) entry which is preliminary data.</text>
</comment>
<dbReference type="EMBL" id="LMTR01000035">
    <property type="protein sequence ID" value="KWT70178.1"/>
    <property type="molecule type" value="Genomic_DNA"/>
</dbReference>
<dbReference type="RefSeq" id="WP_068460457.1">
    <property type="nucleotide sequence ID" value="NZ_LMTR01000035.1"/>
</dbReference>
<feature type="transmembrane region" description="Helical" evidence="1">
    <location>
        <begin position="52"/>
        <end position="76"/>
    </location>
</feature>
<keyword evidence="1" id="KW-0472">Membrane</keyword>
<dbReference type="STRING" id="121290.APY04_1106"/>
<dbReference type="Proteomes" id="UP000059074">
    <property type="component" value="Unassembled WGS sequence"/>
</dbReference>
<protein>
    <recommendedName>
        <fullName evidence="4">DUF1467 family protein</fullName>
    </recommendedName>
</protein>
<feature type="transmembrane region" description="Helical" evidence="1">
    <location>
        <begin position="6"/>
        <end position="26"/>
    </location>
</feature>
<evidence type="ECO:0000313" key="3">
    <source>
        <dbReference type="Proteomes" id="UP000059074"/>
    </source>
</evidence>
<organism evidence="2 3">
    <name type="scientific">Hyphomicrobium sulfonivorans</name>
    <dbReference type="NCBI Taxonomy" id="121290"/>
    <lineage>
        <taxon>Bacteria</taxon>
        <taxon>Pseudomonadati</taxon>
        <taxon>Pseudomonadota</taxon>
        <taxon>Alphaproteobacteria</taxon>
        <taxon>Hyphomicrobiales</taxon>
        <taxon>Hyphomicrobiaceae</taxon>
        <taxon>Hyphomicrobium</taxon>
    </lineage>
</organism>
<accession>A0A109BJW6</accession>
<evidence type="ECO:0000313" key="2">
    <source>
        <dbReference type="EMBL" id="KWT70178.1"/>
    </source>
</evidence>
<reference evidence="2 3" key="1">
    <citation type="submission" date="2015-10" db="EMBL/GenBank/DDBJ databases">
        <title>Transcriptomic analysis of a linuron degrading triple-species bacterial consortium.</title>
        <authorList>
            <person name="Albers P."/>
        </authorList>
    </citation>
    <scope>NUCLEOTIDE SEQUENCE [LARGE SCALE GENOMIC DNA]</scope>
    <source>
        <strain evidence="2 3">WDL6</strain>
    </source>
</reference>
<dbReference type="PATRIC" id="fig|121290.4.peg.1597"/>
<dbReference type="AlphaFoldDB" id="A0A109BJW6"/>
<proteinExistence type="predicted"/>
<keyword evidence="1" id="KW-0812">Transmembrane</keyword>
<gene>
    <name evidence="2" type="ORF">APY04_1106</name>
</gene>
<evidence type="ECO:0000256" key="1">
    <source>
        <dbReference type="SAM" id="Phobius"/>
    </source>
</evidence>
<sequence>MDGAMAVAIYIFIWWIVLFAVLPFGVRTQAEDGHVVPGTVESAPAKPRLLRIILINTLVASVVFAIVYFSISYRIITPDTFLW</sequence>
<dbReference type="Pfam" id="PF07330">
    <property type="entry name" value="DUF1467"/>
    <property type="match status" value="1"/>
</dbReference>
<keyword evidence="1" id="KW-1133">Transmembrane helix</keyword>
<dbReference type="InterPro" id="IPR009935">
    <property type="entry name" value="DUF1467"/>
</dbReference>